<evidence type="ECO:0000313" key="2">
    <source>
        <dbReference type="Proteomes" id="UP001281147"/>
    </source>
</evidence>
<dbReference type="Proteomes" id="UP001281147">
    <property type="component" value="Unassembled WGS sequence"/>
</dbReference>
<proteinExistence type="predicted"/>
<protein>
    <submittedName>
        <fullName evidence="1">Uncharacterized protein</fullName>
    </submittedName>
</protein>
<gene>
    <name evidence="1" type="ORF">LTR37_014343</name>
</gene>
<dbReference type="EMBL" id="JAUTXU010000149">
    <property type="protein sequence ID" value="KAK3703647.1"/>
    <property type="molecule type" value="Genomic_DNA"/>
</dbReference>
<comment type="caution">
    <text evidence="1">The sequence shown here is derived from an EMBL/GenBank/DDBJ whole genome shotgun (WGS) entry which is preliminary data.</text>
</comment>
<keyword evidence="2" id="KW-1185">Reference proteome</keyword>
<reference evidence="1" key="1">
    <citation type="submission" date="2023-07" db="EMBL/GenBank/DDBJ databases">
        <title>Black Yeasts Isolated from many extreme environments.</title>
        <authorList>
            <person name="Coleine C."/>
            <person name="Stajich J.E."/>
            <person name="Selbmann L."/>
        </authorList>
    </citation>
    <scope>NUCLEOTIDE SEQUENCE</scope>
    <source>
        <strain evidence="1">CCFEE 5714</strain>
    </source>
</reference>
<name>A0ACC3MUP8_9PEZI</name>
<sequence length="1251" mass="138328">MSTLLGRPPLLGQPQAGADWASPADLFRPKEDDTDSSSDDSNGVKIVAVTHGRATQPHQPTSSRVMQENTKGALSHGRLGASNGIKRNASYLDDIRSTRPDEAKRQKVEHGVQRNGARATEQVLEKARPSSLKRHISPPHRFTTLKDQHGRPTGIIRQASRALSVSNGSTMAPSQQAGSNGVHSRPQQQPNAARVKQSPIPQTGSRNTPVVLDDKPRPRRADGQSSVHPPISRVPDRQAALGMYRTTPTNNHLPRPVREQPLIKSTVSRASDGQAARTMHRSTPTNKPQPRPSQPTTKVPSAPKTATRSMPFEEDDDPDIVIVEVKKSNRGDPRQCAPLPKLAPSLSAAERERQLQMSRSLRQQNVQRREGSPSGASETPTFFKAESPSASEKFEGIPNEHTCYEHQGESRRSEDAKPASPDNASSHEPRSAETLPPAHPQSGLSIQSARTTTKAENVDGKPRISSSESRKIPSLEPVEQHHNPSTISTDKLDVAASAPESPQRDAAKKPKQRDGPTKRRDDVMAQLKAMKDRESKEQEESRAAEGREAEAARIANDLKTSTAALQAAARVEQIKKRDAATKARRELDERLEAEAKRKAEEKKQSEARSWEEARRAREKQSKAQQKRAEEARKEAAAINAREGSMAKLKAIKQHNPPHSLIAADTATATQPAADTGTAPVSALPAKTERPQSGSSALLEPASGSSGQQSIARLIPVDGSSGLSEHEAARQQRIQAKQKRNARIQDAENSNAEDDSTREPAARVPATTGPPPIPNGPVSLNINAGQSLLAHSDYVRQPEPAAGNTPQKENVNANAIKRNYGRQLGEILPADVCLLKWRDSGIKFSDIVDLFERAFNYKRAQETLRSRFRQVKDAIRAADVSNDILDLAYNKNQEALVELNKKIHGTWPPPSAKDTAWQRPRDPTGHFITQPKRATPAPATVPAAQAFASSTPLGLQPTPLIERPPMPEYEHYSAEARPQTGGKTINESYLNHHLELMHEEYDRYLEDMQAEREPSPITQEDRCHWAYQVERRQISQDEMEDGLDIDQISWMACSEAVDNAPEANEVALQEVVRVPKGRKAAFDISKGNRVDNDVDDEGLISSTMTLKAGGMVEVRITKFLRTHQDGVLPQSKEGWAPKVVYHVKERTTKTTGDDMFEDSTKTMEETYSHGKTYTTLELANKRAVERWVERTFTSDSVNLGRRKLEEQARQKHYLDQLDEDEDEMFEQSIDTEDGRETFEVWVEDGELEGPRN</sequence>
<evidence type="ECO:0000313" key="1">
    <source>
        <dbReference type="EMBL" id="KAK3703647.1"/>
    </source>
</evidence>
<accession>A0ACC3MUP8</accession>
<organism evidence="1 2">
    <name type="scientific">Vermiconidia calcicola</name>
    <dbReference type="NCBI Taxonomy" id="1690605"/>
    <lineage>
        <taxon>Eukaryota</taxon>
        <taxon>Fungi</taxon>
        <taxon>Dikarya</taxon>
        <taxon>Ascomycota</taxon>
        <taxon>Pezizomycotina</taxon>
        <taxon>Dothideomycetes</taxon>
        <taxon>Dothideomycetidae</taxon>
        <taxon>Mycosphaerellales</taxon>
        <taxon>Extremaceae</taxon>
        <taxon>Vermiconidia</taxon>
    </lineage>
</organism>